<sequence>MEVSIPPGSAGASANAVDVVLRRHLALLLAGVQNGDDGVVARLARSETHRLVGAIRASLRAHRLDPAGCCGACRATRCVLRDEISHALLPVRPAPADGG</sequence>
<comment type="caution">
    <text evidence="1">The sequence shown here is derived from an EMBL/GenBank/DDBJ whole genome shotgun (WGS) entry which is preliminary data.</text>
</comment>
<keyword evidence="2" id="KW-1185">Reference proteome</keyword>
<name>A0A4D4JAP1_9PSEU</name>
<organism evidence="1 2">
    <name type="scientific">Gandjariella thermophila</name>
    <dbReference type="NCBI Taxonomy" id="1931992"/>
    <lineage>
        <taxon>Bacteria</taxon>
        <taxon>Bacillati</taxon>
        <taxon>Actinomycetota</taxon>
        <taxon>Actinomycetes</taxon>
        <taxon>Pseudonocardiales</taxon>
        <taxon>Pseudonocardiaceae</taxon>
        <taxon>Gandjariella</taxon>
    </lineage>
</organism>
<dbReference type="AlphaFoldDB" id="A0A4D4JAP1"/>
<protein>
    <submittedName>
        <fullName evidence="1">Uncharacterized protein</fullName>
    </submittedName>
</protein>
<reference evidence="2" key="1">
    <citation type="submission" date="2019-04" db="EMBL/GenBank/DDBJ databases">
        <title>Draft genome sequence of Pseudonocardiaceae bacterium SL3-2-4.</title>
        <authorList>
            <person name="Ningsih F."/>
            <person name="Yokota A."/>
            <person name="Sakai Y."/>
            <person name="Nanatani K."/>
            <person name="Yabe S."/>
            <person name="Oetari A."/>
            <person name="Sjamsuridzal W."/>
        </authorList>
    </citation>
    <scope>NUCLEOTIDE SEQUENCE [LARGE SCALE GENOMIC DNA]</scope>
    <source>
        <strain evidence="2">SL3-2-4</strain>
    </source>
</reference>
<dbReference type="Proteomes" id="UP000298860">
    <property type="component" value="Unassembled WGS sequence"/>
</dbReference>
<evidence type="ECO:0000313" key="1">
    <source>
        <dbReference type="EMBL" id="GDY32634.1"/>
    </source>
</evidence>
<dbReference type="EMBL" id="BJFL01000026">
    <property type="protein sequence ID" value="GDY32634.1"/>
    <property type="molecule type" value="Genomic_DNA"/>
</dbReference>
<proteinExistence type="predicted"/>
<accession>A0A4D4JAP1</accession>
<gene>
    <name evidence="1" type="ORF">GTS_42670</name>
</gene>
<evidence type="ECO:0000313" key="2">
    <source>
        <dbReference type="Proteomes" id="UP000298860"/>
    </source>
</evidence>